<dbReference type="AlphaFoldDB" id="A0A7X6L951"/>
<comment type="caution">
    <text evidence="3">The sequence shown here is derived from an EMBL/GenBank/DDBJ whole genome shotgun (WGS) entry which is preliminary data.</text>
</comment>
<dbReference type="InterPro" id="IPR051122">
    <property type="entry name" value="SDR_DHRS6-like"/>
</dbReference>
<organism evidence="3 4">
    <name type="scientific">Nocardia gamkensis</name>
    <dbReference type="NCBI Taxonomy" id="352869"/>
    <lineage>
        <taxon>Bacteria</taxon>
        <taxon>Bacillati</taxon>
        <taxon>Actinomycetota</taxon>
        <taxon>Actinomycetes</taxon>
        <taxon>Mycobacteriales</taxon>
        <taxon>Nocardiaceae</taxon>
        <taxon>Nocardia</taxon>
    </lineage>
</organism>
<keyword evidence="2" id="KW-0560">Oxidoreductase</keyword>
<dbReference type="Pfam" id="PF13561">
    <property type="entry name" value="adh_short_C2"/>
    <property type="match status" value="1"/>
</dbReference>
<dbReference type="Proteomes" id="UP000540698">
    <property type="component" value="Unassembled WGS sequence"/>
</dbReference>
<evidence type="ECO:0000313" key="4">
    <source>
        <dbReference type="Proteomes" id="UP000540698"/>
    </source>
</evidence>
<protein>
    <submittedName>
        <fullName evidence="3">SDR family oxidoreductase</fullName>
    </submittedName>
</protein>
<reference evidence="3 4" key="1">
    <citation type="submission" date="2020-04" db="EMBL/GenBank/DDBJ databases">
        <title>MicrobeNet Type strains.</title>
        <authorList>
            <person name="Nicholson A.C."/>
        </authorList>
    </citation>
    <scope>NUCLEOTIDE SEQUENCE [LARGE SCALE GENOMIC DNA]</scope>
    <source>
        <strain evidence="3 4">DSM 44956</strain>
    </source>
</reference>
<keyword evidence="4" id="KW-1185">Reference proteome</keyword>
<sequence length="246" mass="25003">MTGTLDGKKLVIVGGGSGIARQIARDAVAAGATVVLAGRDEHAVAAAREQVMGAARGRRAAVEAIRIDLGAEDSVVRAAEEVGELDYLVSVAASHANGPVAELARAAIVRAFDAKVIGPILLGKHFGARIRPGGALLLFSGVAAWRPAPGRTVMATTNGAVSFLAEALAVELAPVRVNALSPGIVDSGVWDGMGERKEHFFDEVAAVNPARRVGSPADISAAALLALTNPFLTGTTLHVDGGGRLA</sequence>
<comment type="similarity">
    <text evidence="1">Belongs to the short-chain dehydrogenases/reductases (SDR) family.</text>
</comment>
<evidence type="ECO:0000256" key="1">
    <source>
        <dbReference type="ARBA" id="ARBA00006484"/>
    </source>
</evidence>
<dbReference type="InterPro" id="IPR036291">
    <property type="entry name" value="NAD(P)-bd_dom_sf"/>
</dbReference>
<accession>A0A7X6L951</accession>
<dbReference type="PANTHER" id="PTHR43477">
    <property type="entry name" value="DIHYDROANTICAPSIN 7-DEHYDROGENASE"/>
    <property type="match status" value="1"/>
</dbReference>
<dbReference type="GO" id="GO:0016491">
    <property type="term" value="F:oxidoreductase activity"/>
    <property type="evidence" value="ECO:0007669"/>
    <property type="project" value="UniProtKB-KW"/>
</dbReference>
<gene>
    <name evidence="3" type="ORF">HGB38_28245</name>
</gene>
<evidence type="ECO:0000313" key="3">
    <source>
        <dbReference type="EMBL" id="NKY30072.1"/>
    </source>
</evidence>
<dbReference type="EMBL" id="JAAXOS010000015">
    <property type="protein sequence ID" value="NKY30072.1"/>
    <property type="molecule type" value="Genomic_DNA"/>
</dbReference>
<name>A0A7X6L951_9NOCA</name>
<evidence type="ECO:0000256" key="2">
    <source>
        <dbReference type="ARBA" id="ARBA00023002"/>
    </source>
</evidence>
<dbReference type="InterPro" id="IPR002347">
    <property type="entry name" value="SDR_fam"/>
</dbReference>
<proteinExistence type="inferred from homology"/>
<dbReference type="PANTHER" id="PTHR43477:SF1">
    <property type="entry name" value="DIHYDROANTICAPSIN 7-DEHYDROGENASE"/>
    <property type="match status" value="1"/>
</dbReference>
<dbReference type="SUPFAM" id="SSF51735">
    <property type="entry name" value="NAD(P)-binding Rossmann-fold domains"/>
    <property type="match status" value="1"/>
</dbReference>
<dbReference type="CDD" id="cd05233">
    <property type="entry name" value="SDR_c"/>
    <property type="match status" value="1"/>
</dbReference>
<dbReference type="RefSeq" id="WP_062970755.1">
    <property type="nucleotide sequence ID" value="NZ_JAAXOS010000015.1"/>
</dbReference>
<dbReference type="Gene3D" id="3.40.50.720">
    <property type="entry name" value="NAD(P)-binding Rossmann-like Domain"/>
    <property type="match status" value="1"/>
</dbReference>
<dbReference type="PRINTS" id="PR00081">
    <property type="entry name" value="GDHRDH"/>
</dbReference>